<dbReference type="GO" id="GO:0016628">
    <property type="term" value="F:oxidoreductase activity, acting on the CH-CH group of donors, NAD or NADP as acceptor"/>
    <property type="evidence" value="ECO:0007669"/>
    <property type="project" value="InterPro"/>
</dbReference>
<protein>
    <submittedName>
        <fullName evidence="4">Nucleotide sugar dehydrogenase</fullName>
    </submittedName>
</protein>
<gene>
    <name evidence="4" type="ORF">KC717_02180</name>
</gene>
<dbReference type="PANTHER" id="PTHR43491:SF1">
    <property type="entry name" value="UDP-N-ACETYL-D-MANNOSAMINE DEHYDROGENASE"/>
    <property type="match status" value="1"/>
</dbReference>
<dbReference type="Proteomes" id="UP000754563">
    <property type="component" value="Unassembled WGS sequence"/>
</dbReference>
<evidence type="ECO:0000313" key="5">
    <source>
        <dbReference type="Proteomes" id="UP000754563"/>
    </source>
</evidence>
<evidence type="ECO:0000256" key="1">
    <source>
        <dbReference type="ARBA" id="ARBA00023002"/>
    </source>
</evidence>
<dbReference type="PIRSF" id="PIRSF000124">
    <property type="entry name" value="UDPglc_GDPman_dh"/>
    <property type="match status" value="1"/>
</dbReference>
<evidence type="ECO:0000256" key="2">
    <source>
        <dbReference type="ARBA" id="ARBA00023027"/>
    </source>
</evidence>
<dbReference type="InterPro" id="IPR014026">
    <property type="entry name" value="UDP-Glc/GDP-Man_DH_dimer"/>
</dbReference>
<dbReference type="NCBIfam" id="TIGR03026">
    <property type="entry name" value="NDP-sugDHase"/>
    <property type="match status" value="1"/>
</dbReference>
<dbReference type="InterPro" id="IPR017476">
    <property type="entry name" value="UDP-Glc/GDP-Man"/>
</dbReference>
<dbReference type="InterPro" id="IPR014027">
    <property type="entry name" value="UDP-Glc/GDP-Man_DH_C"/>
</dbReference>
<comment type="caution">
    <text evidence="4">The sequence shown here is derived from an EMBL/GenBank/DDBJ whole genome shotgun (WGS) entry which is preliminary data.</text>
</comment>
<dbReference type="Gene3D" id="3.40.50.720">
    <property type="entry name" value="NAD(P)-binding Rossmann-like Domain"/>
    <property type="match status" value="2"/>
</dbReference>
<dbReference type="AlphaFoldDB" id="A0A955RK60"/>
<organism evidence="4 5">
    <name type="scientific">Candidatus Dojkabacteria bacterium</name>
    <dbReference type="NCBI Taxonomy" id="2099670"/>
    <lineage>
        <taxon>Bacteria</taxon>
        <taxon>Candidatus Dojkabacteria</taxon>
    </lineage>
</organism>
<dbReference type="SUPFAM" id="SSF52413">
    <property type="entry name" value="UDP-glucose/GDP-mannose dehydrogenase C-terminal domain"/>
    <property type="match status" value="1"/>
</dbReference>
<accession>A0A955RK60</accession>
<dbReference type="InterPro" id="IPR028359">
    <property type="entry name" value="UDP_ManNAc/GlcNAc_DH"/>
</dbReference>
<dbReference type="PANTHER" id="PTHR43491">
    <property type="entry name" value="UDP-N-ACETYL-D-MANNOSAMINE DEHYDROGENASE"/>
    <property type="match status" value="1"/>
</dbReference>
<dbReference type="Pfam" id="PF00984">
    <property type="entry name" value="UDPG_MGDP_dh"/>
    <property type="match status" value="1"/>
</dbReference>
<keyword evidence="1" id="KW-0560">Oxidoreductase</keyword>
<dbReference type="GO" id="GO:0000271">
    <property type="term" value="P:polysaccharide biosynthetic process"/>
    <property type="evidence" value="ECO:0007669"/>
    <property type="project" value="InterPro"/>
</dbReference>
<evidence type="ECO:0000313" key="4">
    <source>
        <dbReference type="EMBL" id="MCA9385435.1"/>
    </source>
</evidence>
<feature type="non-terminal residue" evidence="4">
    <location>
        <position position="1"/>
    </location>
</feature>
<dbReference type="GO" id="GO:0051287">
    <property type="term" value="F:NAD binding"/>
    <property type="evidence" value="ECO:0007669"/>
    <property type="project" value="InterPro"/>
</dbReference>
<keyword evidence="2" id="KW-0520">NAD</keyword>
<reference evidence="4" key="2">
    <citation type="journal article" date="2021" name="Microbiome">
        <title>Successional dynamics and alternative stable states in a saline activated sludge microbial community over 9 years.</title>
        <authorList>
            <person name="Wang Y."/>
            <person name="Ye J."/>
            <person name="Ju F."/>
            <person name="Liu L."/>
            <person name="Boyd J.A."/>
            <person name="Deng Y."/>
            <person name="Parks D.H."/>
            <person name="Jiang X."/>
            <person name="Yin X."/>
            <person name="Woodcroft B.J."/>
            <person name="Tyson G.W."/>
            <person name="Hugenholtz P."/>
            <person name="Polz M.F."/>
            <person name="Zhang T."/>
        </authorList>
    </citation>
    <scope>NUCLEOTIDE SEQUENCE</scope>
    <source>
        <strain evidence="4">HKST-UBA11</strain>
    </source>
</reference>
<dbReference type="Pfam" id="PF03721">
    <property type="entry name" value="UDPG_MGDP_dh_N"/>
    <property type="match status" value="1"/>
</dbReference>
<dbReference type="GO" id="GO:0016616">
    <property type="term" value="F:oxidoreductase activity, acting on the CH-OH group of donors, NAD or NADP as acceptor"/>
    <property type="evidence" value="ECO:0007669"/>
    <property type="project" value="InterPro"/>
</dbReference>
<dbReference type="PIRSF" id="PIRSF500136">
    <property type="entry name" value="UDP_ManNAc_DH"/>
    <property type="match status" value="1"/>
</dbReference>
<dbReference type="SUPFAM" id="SSF48179">
    <property type="entry name" value="6-phosphogluconate dehydrogenase C-terminal domain-like"/>
    <property type="match status" value="1"/>
</dbReference>
<feature type="domain" description="UDP-glucose/GDP-mannose dehydrogenase C-terminal" evidence="3">
    <location>
        <begin position="223"/>
        <end position="316"/>
    </location>
</feature>
<dbReference type="InterPro" id="IPR036220">
    <property type="entry name" value="UDP-Glc/GDP-Man_DH_C_sf"/>
</dbReference>
<reference evidence="4" key="1">
    <citation type="submission" date="2020-04" db="EMBL/GenBank/DDBJ databases">
        <authorList>
            <person name="Zhang T."/>
        </authorList>
    </citation>
    <scope>NUCLEOTIDE SEQUENCE</scope>
    <source>
        <strain evidence="4">HKST-UBA11</strain>
    </source>
</reference>
<proteinExistence type="predicted"/>
<dbReference type="SUPFAM" id="SSF51735">
    <property type="entry name" value="NAD(P)-binding Rossmann-fold domains"/>
    <property type="match status" value="1"/>
</dbReference>
<dbReference type="EMBL" id="JAGQLH010000019">
    <property type="protein sequence ID" value="MCA9385435.1"/>
    <property type="molecule type" value="Genomic_DNA"/>
</dbReference>
<dbReference type="InterPro" id="IPR001732">
    <property type="entry name" value="UDP-Glc/GDP-Man_DH_N"/>
</dbReference>
<dbReference type="SMART" id="SM00984">
    <property type="entry name" value="UDPG_MGDP_dh_C"/>
    <property type="match status" value="1"/>
</dbReference>
<dbReference type="Pfam" id="PF03720">
    <property type="entry name" value="UDPG_MGDP_dh_C"/>
    <property type="match status" value="1"/>
</dbReference>
<name>A0A955RK60_9BACT</name>
<dbReference type="InterPro" id="IPR008927">
    <property type="entry name" value="6-PGluconate_DH-like_C_sf"/>
</dbReference>
<dbReference type="InterPro" id="IPR036291">
    <property type="entry name" value="NAD(P)-bd_dom_sf"/>
</dbReference>
<evidence type="ECO:0000259" key="3">
    <source>
        <dbReference type="SMART" id="SM00984"/>
    </source>
</evidence>
<sequence>PLISAIEAIAKFIRKNSVVIIESTINPGTCEEILVPLIEDATNLHIGDDVTLAHCPERINPADPKWNIYNIARNVGSVPNEEAHKIAEFYGSFLDAEIHPMSSIKVAESTKIIENTFRDINIAYVNELAQSFDAMGIDLYETIQGASNKPFGFMPHWPGAGVGGHCIAVDPYYLIKRAEKSGFDHKFLKRARQINNYMPKYAVERLADALIKREKSIDTTTVGVLGVSYKPNVSDTRESPALEIITHLRDSGANVEIFDPLVPEYSTKETLEELLQGVDAILLATAHPQIIEKLTPKILKKHKIEVVLDGRNVLDKKSIESEGILYRGIGR</sequence>